<name>A0A7D5T5F4_9EURY</name>
<accession>A0A7D5T5F4</accession>
<keyword evidence="1" id="KW-0812">Transmembrane</keyword>
<sequence>MEEFLLESLRIALITLRYGGLATIAFGAVLWSISKKSTVKNKRGIWMIYTGAFMFIIYVGWGAFMSFISYFTDVGHLYPP</sequence>
<evidence type="ECO:0000313" key="3">
    <source>
        <dbReference type="Proteomes" id="UP000509346"/>
    </source>
</evidence>
<gene>
    <name evidence="2" type="ORF">HZS54_12200</name>
</gene>
<dbReference type="AlphaFoldDB" id="A0A7D5T5F4"/>
<feature type="transmembrane region" description="Helical" evidence="1">
    <location>
        <begin position="12"/>
        <end position="33"/>
    </location>
</feature>
<feature type="transmembrane region" description="Helical" evidence="1">
    <location>
        <begin position="45"/>
        <end position="71"/>
    </location>
</feature>
<evidence type="ECO:0000256" key="1">
    <source>
        <dbReference type="SAM" id="Phobius"/>
    </source>
</evidence>
<organism evidence="2 3">
    <name type="scientific">Halosimplex pelagicum</name>
    <dbReference type="NCBI Taxonomy" id="869886"/>
    <lineage>
        <taxon>Archaea</taxon>
        <taxon>Methanobacteriati</taxon>
        <taxon>Methanobacteriota</taxon>
        <taxon>Stenosarchaea group</taxon>
        <taxon>Halobacteria</taxon>
        <taxon>Halobacteriales</taxon>
        <taxon>Haloarculaceae</taxon>
        <taxon>Halosimplex</taxon>
    </lineage>
</organism>
<keyword evidence="1" id="KW-1133">Transmembrane helix</keyword>
<dbReference type="Proteomes" id="UP000509346">
    <property type="component" value="Chromosome"/>
</dbReference>
<dbReference type="EMBL" id="CP058909">
    <property type="protein sequence ID" value="QLH82328.1"/>
    <property type="molecule type" value="Genomic_DNA"/>
</dbReference>
<evidence type="ECO:0008006" key="4">
    <source>
        <dbReference type="Google" id="ProtNLM"/>
    </source>
</evidence>
<reference evidence="2 3" key="1">
    <citation type="submission" date="2020-07" db="EMBL/GenBank/DDBJ databases">
        <title>Halosimplex litoreum sp. nov. and Halosimplex rubrum sp. nov., isolated from different salt environments.</title>
        <authorList>
            <person name="Cui H."/>
        </authorList>
    </citation>
    <scope>NUCLEOTIDE SEQUENCE [LARGE SCALE GENOMIC DNA]</scope>
    <source>
        <strain evidence="2 3">R2</strain>
    </source>
</reference>
<keyword evidence="1" id="KW-0472">Membrane</keyword>
<evidence type="ECO:0000313" key="2">
    <source>
        <dbReference type="EMBL" id="QLH82328.1"/>
    </source>
</evidence>
<dbReference type="GeneID" id="56083363"/>
<dbReference type="RefSeq" id="WP_179922796.1">
    <property type="nucleotide sequence ID" value="NZ_CP058909.1"/>
</dbReference>
<proteinExistence type="predicted"/>
<keyword evidence="3" id="KW-1185">Reference proteome</keyword>
<protein>
    <recommendedName>
        <fullName evidence="4">DUF2788 domain-containing protein</fullName>
    </recommendedName>
</protein>
<dbReference type="KEGG" id="hpel:HZS54_12200"/>